<comment type="caution">
    <text evidence="2">The sequence shown here is derived from an EMBL/GenBank/DDBJ whole genome shotgun (WGS) entry which is preliminary data.</text>
</comment>
<feature type="region of interest" description="Disordered" evidence="1">
    <location>
        <begin position="144"/>
        <end position="166"/>
    </location>
</feature>
<dbReference type="SUPFAM" id="SSF53098">
    <property type="entry name" value="Ribonuclease H-like"/>
    <property type="match status" value="1"/>
</dbReference>
<evidence type="ECO:0000313" key="2">
    <source>
        <dbReference type="EMBL" id="PKY58151.1"/>
    </source>
</evidence>
<dbReference type="Proteomes" id="UP000234323">
    <property type="component" value="Unassembled WGS sequence"/>
</dbReference>
<sequence length="337" mass="38819">MEGPSNKKRKRENSSIIWDYFFEEYDEEDQQLYLICQVCKNRDIIKRYKWSRGASTSTAQGHLWRDHKIDKEHPEEPETTDGDIRDLVNLLKPFLDATELLSGSKYTTLSFLYPTMYLLMDTFSMNNKSDDELFDLIYGPIQSEDASDGNEQNEGADTNVRNENADTDAQDRKIHEMKMLILTHEIKIIRLIEGPVNTRGLLDKVKAACYLSMKEYWSVPMLTGMIATILDPRLKKLSFIKSEAVKRETIRKLHDLYSDEKFESELNADDSGLAPNINRNTTTSSSTISNFIINALFDDDNNNDPIEEINEVDDYLGLNKIVTLLFGGKIIQKDFHC</sequence>
<keyword evidence="3" id="KW-1185">Reference proteome</keyword>
<evidence type="ECO:0000313" key="3">
    <source>
        <dbReference type="Proteomes" id="UP000234323"/>
    </source>
</evidence>
<dbReference type="VEuPathDB" id="FungiDB:FUN_018014"/>
<organism evidence="2 3">
    <name type="scientific">Rhizophagus irregularis</name>
    <dbReference type="NCBI Taxonomy" id="588596"/>
    <lineage>
        <taxon>Eukaryota</taxon>
        <taxon>Fungi</taxon>
        <taxon>Fungi incertae sedis</taxon>
        <taxon>Mucoromycota</taxon>
        <taxon>Glomeromycotina</taxon>
        <taxon>Glomeromycetes</taxon>
        <taxon>Glomerales</taxon>
        <taxon>Glomeraceae</taxon>
        <taxon>Rhizophagus</taxon>
    </lineage>
</organism>
<dbReference type="VEuPathDB" id="FungiDB:RhiirA1_399792"/>
<feature type="compositionally biased region" description="Polar residues" evidence="1">
    <location>
        <begin position="149"/>
        <end position="162"/>
    </location>
</feature>
<protein>
    <recommendedName>
        <fullName evidence="4">BED-type domain-containing protein</fullName>
    </recommendedName>
</protein>
<dbReference type="InterPro" id="IPR012337">
    <property type="entry name" value="RNaseH-like_sf"/>
</dbReference>
<feature type="region of interest" description="Disordered" evidence="1">
    <location>
        <begin position="61"/>
        <end position="82"/>
    </location>
</feature>
<accession>A0A2I1HGZ2</accession>
<proteinExistence type="predicted"/>
<dbReference type="AlphaFoldDB" id="A0A2I1HGZ2"/>
<evidence type="ECO:0008006" key="4">
    <source>
        <dbReference type="Google" id="ProtNLM"/>
    </source>
</evidence>
<evidence type="ECO:0000256" key="1">
    <source>
        <dbReference type="SAM" id="MobiDB-lite"/>
    </source>
</evidence>
<dbReference type="EMBL" id="LLXI01002871">
    <property type="protein sequence ID" value="PKY58151.1"/>
    <property type="molecule type" value="Genomic_DNA"/>
</dbReference>
<name>A0A2I1HGZ2_9GLOM</name>
<gene>
    <name evidence="2" type="ORF">RhiirA4_429500</name>
</gene>
<feature type="compositionally biased region" description="Basic and acidic residues" evidence="1">
    <location>
        <begin position="63"/>
        <end position="82"/>
    </location>
</feature>
<reference evidence="2 3" key="1">
    <citation type="submission" date="2015-10" db="EMBL/GenBank/DDBJ databases">
        <title>Genome analyses suggest a sexual origin of heterokaryosis in a supposedly ancient asexual fungus.</title>
        <authorList>
            <person name="Ropars J."/>
            <person name="Sedzielewska K."/>
            <person name="Noel J."/>
            <person name="Charron P."/>
            <person name="Farinelli L."/>
            <person name="Marton T."/>
            <person name="Kruger M."/>
            <person name="Pelin A."/>
            <person name="Brachmann A."/>
            <person name="Corradi N."/>
        </authorList>
    </citation>
    <scope>NUCLEOTIDE SEQUENCE [LARGE SCALE GENOMIC DNA]</scope>
    <source>
        <strain evidence="2 3">A4</strain>
    </source>
</reference>